<gene>
    <name evidence="6" type="ORF">BST96_13910</name>
</gene>
<dbReference type="GO" id="GO:0000976">
    <property type="term" value="F:transcription cis-regulatory region binding"/>
    <property type="evidence" value="ECO:0007669"/>
    <property type="project" value="TreeGrafter"/>
</dbReference>
<evidence type="ECO:0000256" key="2">
    <source>
        <dbReference type="ARBA" id="ARBA00023012"/>
    </source>
</evidence>
<dbReference type="InterPro" id="IPR011006">
    <property type="entry name" value="CheY-like_superfamily"/>
</dbReference>
<evidence type="ECO:0000259" key="5">
    <source>
        <dbReference type="PROSITE" id="PS50110"/>
    </source>
</evidence>
<feature type="modified residue" description="4-aspartylphosphate" evidence="4">
    <location>
        <position position="53"/>
    </location>
</feature>
<dbReference type="SUPFAM" id="SSF52172">
    <property type="entry name" value="CheY-like"/>
    <property type="match status" value="1"/>
</dbReference>
<dbReference type="Pfam" id="PF07228">
    <property type="entry name" value="SpoIIE"/>
    <property type="match status" value="1"/>
</dbReference>
<keyword evidence="7" id="KW-1185">Reference proteome</keyword>
<dbReference type="AlphaFoldDB" id="A0A1X9NMH5"/>
<dbReference type="GO" id="GO:0006355">
    <property type="term" value="P:regulation of DNA-templated transcription"/>
    <property type="evidence" value="ECO:0007669"/>
    <property type="project" value="TreeGrafter"/>
</dbReference>
<dbReference type="EMBL" id="CP019343">
    <property type="protein sequence ID" value="ARN75113.1"/>
    <property type="molecule type" value="Genomic_DNA"/>
</dbReference>
<protein>
    <recommendedName>
        <fullName evidence="5">Response regulatory domain-containing protein</fullName>
    </recommendedName>
</protein>
<keyword evidence="3" id="KW-0238">DNA-binding</keyword>
<dbReference type="InterPro" id="IPR036457">
    <property type="entry name" value="PPM-type-like_dom_sf"/>
</dbReference>
<evidence type="ECO:0000256" key="3">
    <source>
        <dbReference type="ARBA" id="ARBA00023125"/>
    </source>
</evidence>
<keyword evidence="1 4" id="KW-0597">Phosphoprotein</keyword>
<dbReference type="PROSITE" id="PS50110">
    <property type="entry name" value="RESPONSE_REGULATORY"/>
    <property type="match status" value="1"/>
</dbReference>
<proteinExistence type="predicted"/>
<evidence type="ECO:0000256" key="4">
    <source>
        <dbReference type="PROSITE-ProRule" id="PRU00169"/>
    </source>
</evidence>
<evidence type="ECO:0000313" key="6">
    <source>
        <dbReference type="EMBL" id="ARN75113.1"/>
    </source>
</evidence>
<dbReference type="KEGG" id="osg:BST96_13910"/>
<dbReference type="OrthoDB" id="9811749at2"/>
<accession>A0A1X9NMH5</accession>
<sequence length="271" mass="29552">MSILVVEDSLSIRKLLLSIVEEAGFSCLEAGSGEEALEHLADGKPLPQLVILDIGLPGIDGYETGRQLKAIAGERHLPIIFLTGARDNDILSKCLAIGDDYIAKPFSVEVVSSKVEAHRRVSEIYQKMERQYQALEVHQQQVKREHDIVETIFANHFEKHIASIEHFRYHISPTSVFNGDVLLASYGPSGNLYIVVGDVTGHGLPAAVGAIPVYPTFRAMAAKGLSVGHIAAEMNRALTDLLPDNMMLAASLIELNSQGDQLTVWSGGCRR</sequence>
<dbReference type="GO" id="GO:0032993">
    <property type="term" value="C:protein-DNA complex"/>
    <property type="evidence" value="ECO:0007669"/>
    <property type="project" value="TreeGrafter"/>
</dbReference>
<reference evidence="6 7" key="1">
    <citation type="submission" date="2016-11" db="EMBL/GenBank/DDBJ databases">
        <title>Trade-off between light-utilization and light-protection in marine flavobacteria.</title>
        <authorList>
            <person name="Kumagai Y."/>
        </authorList>
    </citation>
    <scope>NUCLEOTIDE SEQUENCE [LARGE SCALE GENOMIC DNA]</scope>
    <source>
        <strain evidence="6 7">NBRC 107125</strain>
    </source>
</reference>
<dbReference type="GO" id="GO:0005829">
    <property type="term" value="C:cytosol"/>
    <property type="evidence" value="ECO:0007669"/>
    <property type="project" value="TreeGrafter"/>
</dbReference>
<dbReference type="Gene3D" id="3.60.40.10">
    <property type="entry name" value="PPM-type phosphatase domain"/>
    <property type="match status" value="1"/>
</dbReference>
<dbReference type="Proteomes" id="UP000193450">
    <property type="component" value="Chromosome"/>
</dbReference>
<dbReference type="CDD" id="cd17574">
    <property type="entry name" value="REC_OmpR"/>
    <property type="match status" value="1"/>
</dbReference>
<organism evidence="6 7">
    <name type="scientific">Oceanicoccus sagamiensis</name>
    <dbReference type="NCBI Taxonomy" id="716816"/>
    <lineage>
        <taxon>Bacteria</taxon>
        <taxon>Pseudomonadati</taxon>
        <taxon>Pseudomonadota</taxon>
        <taxon>Gammaproteobacteria</taxon>
        <taxon>Cellvibrionales</taxon>
        <taxon>Spongiibacteraceae</taxon>
        <taxon>Oceanicoccus</taxon>
    </lineage>
</organism>
<dbReference type="Pfam" id="PF00072">
    <property type="entry name" value="Response_reg"/>
    <property type="match status" value="1"/>
</dbReference>
<feature type="domain" description="Response regulatory" evidence="5">
    <location>
        <begin position="2"/>
        <end position="119"/>
    </location>
</feature>
<dbReference type="InterPro" id="IPR001932">
    <property type="entry name" value="PPM-type_phosphatase-like_dom"/>
</dbReference>
<dbReference type="STRING" id="716816.BST96_13910"/>
<dbReference type="Gene3D" id="3.40.50.2300">
    <property type="match status" value="1"/>
</dbReference>
<dbReference type="InterPro" id="IPR039420">
    <property type="entry name" value="WalR-like"/>
</dbReference>
<keyword evidence="2" id="KW-0902">Two-component regulatory system</keyword>
<dbReference type="PANTHER" id="PTHR48111">
    <property type="entry name" value="REGULATOR OF RPOS"/>
    <property type="match status" value="1"/>
</dbReference>
<dbReference type="InterPro" id="IPR001789">
    <property type="entry name" value="Sig_transdc_resp-reg_receiver"/>
</dbReference>
<dbReference type="SMART" id="SM00448">
    <property type="entry name" value="REC"/>
    <property type="match status" value="1"/>
</dbReference>
<evidence type="ECO:0000313" key="7">
    <source>
        <dbReference type="Proteomes" id="UP000193450"/>
    </source>
</evidence>
<evidence type="ECO:0000256" key="1">
    <source>
        <dbReference type="ARBA" id="ARBA00022553"/>
    </source>
</evidence>
<dbReference type="PANTHER" id="PTHR48111:SF40">
    <property type="entry name" value="PHOSPHATE REGULON TRANSCRIPTIONAL REGULATORY PROTEIN PHOB"/>
    <property type="match status" value="1"/>
</dbReference>
<dbReference type="GO" id="GO:0000156">
    <property type="term" value="F:phosphorelay response regulator activity"/>
    <property type="evidence" value="ECO:0007669"/>
    <property type="project" value="TreeGrafter"/>
</dbReference>
<name>A0A1X9NMH5_9GAMM</name>